<evidence type="ECO:0000313" key="3">
    <source>
        <dbReference type="EMBL" id="MBQ0931952.1"/>
    </source>
</evidence>
<keyword evidence="4" id="KW-1185">Reference proteome</keyword>
<dbReference type="SUPFAM" id="SSF52151">
    <property type="entry name" value="FabD/lysophospholipase-like"/>
    <property type="match status" value="1"/>
</dbReference>
<accession>A0A941BGC4</accession>
<dbReference type="EMBL" id="JAGQDD010000012">
    <property type="protein sequence ID" value="MBQ0931952.1"/>
    <property type="molecule type" value="Genomic_DNA"/>
</dbReference>
<evidence type="ECO:0000313" key="4">
    <source>
        <dbReference type="Proteomes" id="UP000676246"/>
    </source>
</evidence>
<evidence type="ECO:0000259" key="2">
    <source>
        <dbReference type="Pfam" id="PF01734"/>
    </source>
</evidence>
<proteinExistence type="predicted"/>
<dbReference type="GO" id="GO:0006629">
    <property type="term" value="P:lipid metabolic process"/>
    <property type="evidence" value="ECO:0007669"/>
    <property type="project" value="UniProtKB-KW"/>
</dbReference>
<dbReference type="Pfam" id="PF01734">
    <property type="entry name" value="Patatin"/>
    <property type="match status" value="1"/>
</dbReference>
<protein>
    <submittedName>
        <fullName evidence="3">Phospholipase</fullName>
    </submittedName>
</protein>
<gene>
    <name evidence="3" type="ORF">KAK03_15820</name>
</gene>
<dbReference type="RefSeq" id="WP_210855104.1">
    <property type="nucleotide sequence ID" value="NZ_JAGQDD010000012.1"/>
</dbReference>
<evidence type="ECO:0000256" key="1">
    <source>
        <dbReference type="ARBA" id="ARBA00023098"/>
    </source>
</evidence>
<dbReference type="AlphaFoldDB" id="A0A941BGC4"/>
<comment type="caution">
    <text evidence="3">The sequence shown here is derived from an EMBL/GenBank/DDBJ whole genome shotgun (WGS) entry which is preliminary data.</text>
</comment>
<dbReference type="InterPro" id="IPR016035">
    <property type="entry name" value="Acyl_Trfase/lysoPLipase"/>
</dbReference>
<dbReference type="Proteomes" id="UP000676246">
    <property type="component" value="Unassembled WGS sequence"/>
</dbReference>
<dbReference type="InterPro" id="IPR002641">
    <property type="entry name" value="PNPLA_dom"/>
</dbReference>
<feature type="domain" description="PNPLA" evidence="2">
    <location>
        <begin position="65"/>
        <end position="245"/>
    </location>
</feature>
<name>A0A941BGC4_9BURK</name>
<sequence>MAAPALRVLAGPTARRWLQERGWRPQDVRVVPAAAGGPKGLVLNPLDRFLFGHWLAGDGPTIHLLGASIGAWRMAAACRGDADAALARLADAYVAQDYPHEPGRPPSAATVSAVFNDTLVPQVAAVSDELLSHPRRRLHVFTSRGRHLLGREGRLRTPLGYGAAFFSNLASRRALGGWLERVVFSDPRDPLPLPLDDFRTRQVALTAGNLQPAVLASCSIPFWLKAVHDIPGAPPGAYWDGGITDYHLHLRYDQLAHDGLVLYPHFQTSVVPGWLDKGLRGRHRATRALDRVVLMVPSAEWIAGLPGGKLPDRDDFRRFGDDLAGRMRCWRTAIDASRRLADEFAEAVNGGRPLVIEPLV</sequence>
<organism evidence="3 4">
    <name type="scientific">Ideonella alba</name>
    <dbReference type="NCBI Taxonomy" id="2824118"/>
    <lineage>
        <taxon>Bacteria</taxon>
        <taxon>Pseudomonadati</taxon>
        <taxon>Pseudomonadota</taxon>
        <taxon>Betaproteobacteria</taxon>
        <taxon>Burkholderiales</taxon>
        <taxon>Sphaerotilaceae</taxon>
        <taxon>Ideonella</taxon>
    </lineage>
</organism>
<reference evidence="3 4" key="1">
    <citation type="submission" date="2021-04" db="EMBL/GenBank/DDBJ databases">
        <title>The genome sequence of Ideonella sp. 3Y2.</title>
        <authorList>
            <person name="Liu Y."/>
        </authorList>
    </citation>
    <scope>NUCLEOTIDE SEQUENCE [LARGE SCALE GENOMIC DNA]</scope>
    <source>
        <strain evidence="3 4">3Y2</strain>
    </source>
</reference>
<keyword evidence="1" id="KW-0443">Lipid metabolism</keyword>